<dbReference type="Proteomes" id="UP000295278">
    <property type="component" value="Unassembled WGS sequence"/>
</dbReference>
<dbReference type="Gene3D" id="1.20.1260.10">
    <property type="match status" value="1"/>
</dbReference>
<sequence>MQIGITEAHLKNSISILSSILANEMTLYIKIRKFHWNVSGQSFMELHKLFEGQYTQLEKSIDEVAERISKLGGKTIGTMKEFAELTIIKESPNQYPAQKDMIKELVEDHETVIVQLRKDVDTSADENKDAVTADFLTGLMEAHETMAWTLRRYLE</sequence>
<dbReference type="Pfam" id="PF00210">
    <property type="entry name" value="Ferritin"/>
    <property type="match status" value="1"/>
</dbReference>
<comment type="similarity">
    <text evidence="1 2">Belongs to the Dps family.</text>
</comment>
<dbReference type="AlphaFoldDB" id="A0A4R5ARA6"/>
<evidence type="ECO:0000313" key="5">
    <source>
        <dbReference type="Proteomes" id="UP000295278"/>
    </source>
</evidence>
<comment type="caution">
    <text evidence="4">The sequence shown here is derived from an EMBL/GenBank/DDBJ whole genome shotgun (WGS) entry which is preliminary data.</text>
</comment>
<reference evidence="4 5" key="1">
    <citation type="submission" date="2019-03" db="EMBL/GenBank/DDBJ databases">
        <title>Flavobacterium AT-3-2 sp. nov., isolated from arctic soil.</title>
        <authorList>
            <person name="Chaudhary D.K."/>
        </authorList>
    </citation>
    <scope>NUCLEOTIDE SEQUENCE [LARGE SCALE GENOMIC DNA]</scope>
    <source>
        <strain evidence="4 5">AT-3-2</strain>
    </source>
</reference>
<proteinExistence type="inferred from homology"/>
<dbReference type="PIRSF" id="PIRSF005900">
    <property type="entry name" value="Dps"/>
    <property type="match status" value="1"/>
</dbReference>
<dbReference type="PROSITE" id="PS00818">
    <property type="entry name" value="DPS_1"/>
    <property type="match status" value="1"/>
</dbReference>
<evidence type="ECO:0000313" key="4">
    <source>
        <dbReference type="EMBL" id="TDD75638.1"/>
    </source>
</evidence>
<feature type="domain" description="Ferritin/DPS" evidence="3">
    <location>
        <begin position="16"/>
        <end position="155"/>
    </location>
</feature>
<dbReference type="PANTHER" id="PTHR42932:SF3">
    <property type="entry name" value="DNA PROTECTION DURING STARVATION PROTEIN"/>
    <property type="match status" value="1"/>
</dbReference>
<dbReference type="InterPro" id="IPR012347">
    <property type="entry name" value="Ferritin-like"/>
</dbReference>
<evidence type="ECO:0000256" key="1">
    <source>
        <dbReference type="ARBA" id="ARBA00009497"/>
    </source>
</evidence>
<dbReference type="GO" id="GO:0016722">
    <property type="term" value="F:oxidoreductase activity, acting on metal ions"/>
    <property type="evidence" value="ECO:0007669"/>
    <property type="project" value="InterPro"/>
</dbReference>
<evidence type="ECO:0000256" key="2">
    <source>
        <dbReference type="RuleBase" id="RU003875"/>
    </source>
</evidence>
<organism evidence="4 5">
    <name type="scientific">Flavobacterium caseinilyticum</name>
    <dbReference type="NCBI Taxonomy" id="2541732"/>
    <lineage>
        <taxon>Bacteria</taxon>
        <taxon>Pseudomonadati</taxon>
        <taxon>Bacteroidota</taxon>
        <taxon>Flavobacteriia</taxon>
        <taxon>Flavobacteriales</taxon>
        <taxon>Flavobacteriaceae</taxon>
        <taxon>Flavobacterium</taxon>
    </lineage>
</organism>
<dbReference type="InterPro" id="IPR009078">
    <property type="entry name" value="Ferritin-like_SF"/>
</dbReference>
<dbReference type="PANTHER" id="PTHR42932">
    <property type="entry name" value="GENERAL STRESS PROTEIN 20U"/>
    <property type="match status" value="1"/>
</dbReference>
<dbReference type="EMBL" id="SMFM01000005">
    <property type="protein sequence ID" value="TDD75638.1"/>
    <property type="molecule type" value="Genomic_DNA"/>
</dbReference>
<dbReference type="PRINTS" id="PR01346">
    <property type="entry name" value="HELNAPAPROT"/>
</dbReference>
<dbReference type="InterPro" id="IPR002177">
    <property type="entry name" value="DPS_DNA-bd"/>
</dbReference>
<keyword evidence="5" id="KW-1185">Reference proteome</keyword>
<dbReference type="InterPro" id="IPR008331">
    <property type="entry name" value="Ferritin_DPS_dom"/>
</dbReference>
<gene>
    <name evidence="4" type="ORF">E0F89_11265</name>
</gene>
<dbReference type="GO" id="GO:0008199">
    <property type="term" value="F:ferric iron binding"/>
    <property type="evidence" value="ECO:0007669"/>
    <property type="project" value="InterPro"/>
</dbReference>
<accession>A0A4R5ARA6</accession>
<protein>
    <submittedName>
        <fullName evidence="4">DNA starvation/stationary phase protection protein</fullName>
    </submittedName>
</protein>
<dbReference type="CDD" id="cd01043">
    <property type="entry name" value="DPS"/>
    <property type="match status" value="1"/>
</dbReference>
<dbReference type="InterPro" id="IPR023188">
    <property type="entry name" value="DPS_DNA-bd_CS"/>
</dbReference>
<dbReference type="SUPFAM" id="SSF47240">
    <property type="entry name" value="Ferritin-like"/>
    <property type="match status" value="1"/>
</dbReference>
<evidence type="ECO:0000259" key="3">
    <source>
        <dbReference type="Pfam" id="PF00210"/>
    </source>
</evidence>
<name>A0A4R5ARA6_9FLAO</name>
<dbReference type="OrthoDB" id="9797023at2"/>